<reference evidence="2 4" key="2">
    <citation type="journal article" date="2013" name="Nature">
        <title>Insights into bilaterian evolution from three spiralian genomes.</title>
        <authorList>
            <person name="Simakov O."/>
            <person name="Marletaz F."/>
            <person name="Cho S.J."/>
            <person name="Edsinger-Gonzales E."/>
            <person name="Havlak P."/>
            <person name="Hellsten U."/>
            <person name="Kuo D.H."/>
            <person name="Larsson T."/>
            <person name="Lv J."/>
            <person name="Arendt D."/>
            <person name="Savage R."/>
            <person name="Osoegawa K."/>
            <person name="de Jong P."/>
            <person name="Grimwood J."/>
            <person name="Chapman J.A."/>
            <person name="Shapiro H."/>
            <person name="Aerts A."/>
            <person name="Otillar R.P."/>
            <person name="Terry A.Y."/>
            <person name="Boore J.L."/>
            <person name="Grigoriev I.V."/>
            <person name="Lindberg D.R."/>
            <person name="Seaver E.C."/>
            <person name="Weisblat D.A."/>
            <person name="Putnam N.H."/>
            <person name="Rokhsar D.S."/>
        </authorList>
    </citation>
    <scope>NUCLEOTIDE SEQUENCE</scope>
    <source>
        <strain evidence="2 4">I ESC-2004</strain>
    </source>
</reference>
<dbReference type="EMBL" id="KB307587">
    <property type="protein sequence ID" value="ELT98731.1"/>
    <property type="molecule type" value="Genomic_DNA"/>
</dbReference>
<evidence type="ECO:0000256" key="1">
    <source>
        <dbReference type="SAM" id="MobiDB-lite"/>
    </source>
</evidence>
<keyword evidence="4" id="KW-1185">Reference proteome</keyword>
<evidence type="ECO:0000313" key="3">
    <source>
        <dbReference type="EnsemblMetazoa" id="CapteP198561"/>
    </source>
</evidence>
<evidence type="ECO:0000313" key="4">
    <source>
        <dbReference type="Proteomes" id="UP000014760"/>
    </source>
</evidence>
<dbReference type="EnsemblMetazoa" id="CapteT198561">
    <property type="protein sequence ID" value="CapteP198561"/>
    <property type="gene ID" value="CapteG198561"/>
</dbReference>
<dbReference type="Proteomes" id="UP000014760">
    <property type="component" value="Unassembled WGS sequence"/>
</dbReference>
<dbReference type="AlphaFoldDB" id="R7U4W1"/>
<feature type="region of interest" description="Disordered" evidence="1">
    <location>
        <begin position="128"/>
        <end position="149"/>
    </location>
</feature>
<gene>
    <name evidence="2" type="ORF">CAPTEDRAFT_198561</name>
</gene>
<reference evidence="4" key="1">
    <citation type="submission" date="2012-12" db="EMBL/GenBank/DDBJ databases">
        <authorList>
            <person name="Hellsten U."/>
            <person name="Grimwood J."/>
            <person name="Chapman J.A."/>
            <person name="Shapiro H."/>
            <person name="Aerts A."/>
            <person name="Otillar R.P."/>
            <person name="Terry A.Y."/>
            <person name="Boore J.L."/>
            <person name="Simakov O."/>
            <person name="Marletaz F."/>
            <person name="Cho S.-J."/>
            <person name="Edsinger-Gonzales E."/>
            <person name="Havlak P."/>
            <person name="Kuo D.-H."/>
            <person name="Larsson T."/>
            <person name="Lv J."/>
            <person name="Arendt D."/>
            <person name="Savage R."/>
            <person name="Osoegawa K."/>
            <person name="de Jong P."/>
            <person name="Lindberg D.R."/>
            <person name="Seaver E.C."/>
            <person name="Weisblat D.A."/>
            <person name="Putnam N.H."/>
            <person name="Grigoriev I.V."/>
            <person name="Rokhsar D.S."/>
        </authorList>
    </citation>
    <scope>NUCLEOTIDE SEQUENCE</scope>
    <source>
        <strain evidence="4">I ESC-2004</strain>
    </source>
</reference>
<sequence>MPVLTKPDTAPTNGPLYASDPARIMSIPQVYRFVYSFEVTNSLLHLLETRVSPTVEHSTNLIDFLQEYNCYSSECGLTRPGSSAAHNEDNPQDDNPMEANINKLPEIYDDFVAVKKLQWNSNNMYRAPSSMHQKKLDPRKERLRKKGTKNKQIVIKVDSKKMLPNEALSQKCVATVAPMKSFEIFNME</sequence>
<protein>
    <submittedName>
        <fullName evidence="2 3">Uncharacterized protein</fullName>
    </submittedName>
</protein>
<organism evidence="2">
    <name type="scientific">Capitella teleta</name>
    <name type="common">Polychaete worm</name>
    <dbReference type="NCBI Taxonomy" id="283909"/>
    <lineage>
        <taxon>Eukaryota</taxon>
        <taxon>Metazoa</taxon>
        <taxon>Spiralia</taxon>
        <taxon>Lophotrochozoa</taxon>
        <taxon>Annelida</taxon>
        <taxon>Polychaeta</taxon>
        <taxon>Sedentaria</taxon>
        <taxon>Scolecida</taxon>
        <taxon>Capitellidae</taxon>
        <taxon>Capitella</taxon>
    </lineage>
</organism>
<accession>R7U4W1</accession>
<name>R7U4W1_CAPTE</name>
<reference evidence="3" key="3">
    <citation type="submission" date="2015-06" db="UniProtKB">
        <authorList>
            <consortium name="EnsemblMetazoa"/>
        </authorList>
    </citation>
    <scope>IDENTIFICATION</scope>
</reference>
<dbReference type="EMBL" id="AMQN01010340">
    <property type="status" value="NOT_ANNOTATED_CDS"/>
    <property type="molecule type" value="Genomic_DNA"/>
</dbReference>
<evidence type="ECO:0000313" key="2">
    <source>
        <dbReference type="EMBL" id="ELT98731.1"/>
    </source>
</evidence>
<dbReference type="HOGENOM" id="CLU_1442379_0_0_1"/>
<proteinExistence type="predicted"/>